<gene>
    <name evidence="2" type="ORF">FHS41_004543</name>
</gene>
<evidence type="ECO:0000313" key="3">
    <source>
        <dbReference type="Proteomes" id="UP000572907"/>
    </source>
</evidence>
<reference evidence="2 3" key="1">
    <citation type="submission" date="2020-08" db="EMBL/GenBank/DDBJ databases">
        <title>Genomic Encyclopedia of Type Strains, Phase III (KMG-III): the genomes of soil and plant-associated and newly described type strains.</title>
        <authorList>
            <person name="Whitman W."/>
        </authorList>
    </citation>
    <scope>NUCLEOTIDE SEQUENCE [LARGE SCALE GENOMIC DNA]</scope>
    <source>
        <strain evidence="2 3">CECT 3237</strain>
    </source>
</reference>
<evidence type="ECO:0000313" key="2">
    <source>
        <dbReference type="EMBL" id="MBB3078036.1"/>
    </source>
</evidence>
<protein>
    <submittedName>
        <fullName evidence="2">Uncharacterized protein</fullName>
    </submittedName>
</protein>
<sequence length="59" mass="6112">MTDASARASGGRGGQDAAPTDVLPTSTARATPTETALPTYCVRTPVRLGTPPHRRPHVS</sequence>
<dbReference type="AlphaFoldDB" id="A0A7W4ZT73"/>
<feature type="compositionally biased region" description="Polar residues" evidence="1">
    <location>
        <begin position="23"/>
        <end position="36"/>
    </location>
</feature>
<proteinExistence type="predicted"/>
<comment type="caution">
    <text evidence="2">The sequence shown here is derived from an EMBL/GenBank/DDBJ whole genome shotgun (WGS) entry which is preliminary data.</text>
</comment>
<organism evidence="2 3">
    <name type="scientific">Streptomyces violarus</name>
    <dbReference type="NCBI Taxonomy" id="67380"/>
    <lineage>
        <taxon>Bacteria</taxon>
        <taxon>Bacillati</taxon>
        <taxon>Actinomycetota</taxon>
        <taxon>Actinomycetes</taxon>
        <taxon>Kitasatosporales</taxon>
        <taxon>Streptomycetaceae</taxon>
        <taxon>Streptomyces</taxon>
    </lineage>
</organism>
<dbReference type="EMBL" id="JACHXE010000004">
    <property type="protein sequence ID" value="MBB3078036.1"/>
    <property type="molecule type" value="Genomic_DNA"/>
</dbReference>
<evidence type="ECO:0000256" key="1">
    <source>
        <dbReference type="SAM" id="MobiDB-lite"/>
    </source>
</evidence>
<keyword evidence="3" id="KW-1185">Reference proteome</keyword>
<accession>A0A7W4ZT73</accession>
<feature type="region of interest" description="Disordered" evidence="1">
    <location>
        <begin position="1"/>
        <end position="59"/>
    </location>
</feature>
<name>A0A7W4ZT73_9ACTN</name>
<dbReference type="Proteomes" id="UP000572907">
    <property type="component" value="Unassembled WGS sequence"/>
</dbReference>